<feature type="compositionally biased region" description="Polar residues" evidence="1">
    <location>
        <begin position="434"/>
        <end position="445"/>
    </location>
</feature>
<name>A0AAV1JBU6_9NEOP</name>
<feature type="region of interest" description="Disordered" evidence="1">
    <location>
        <begin position="1422"/>
        <end position="1467"/>
    </location>
</feature>
<proteinExistence type="predicted"/>
<feature type="compositionally biased region" description="Basic and acidic residues" evidence="1">
    <location>
        <begin position="95"/>
        <end position="106"/>
    </location>
</feature>
<feature type="compositionally biased region" description="Polar residues" evidence="1">
    <location>
        <begin position="381"/>
        <end position="390"/>
    </location>
</feature>
<feature type="compositionally biased region" description="Acidic residues" evidence="1">
    <location>
        <begin position="187"/>
        <end position="197"/>
    </location>
</feature>
<feature type="region of interest" description="Disordered" evidence="1">
    <location>
        <begin position="246"/>
        <end position="450"/>
    </location>
</feature>
<feature type="compositionally biased region" description="Polar residues" evidence="1">
    <location>
        <begin position="1335"/>
        <end position="1350"/>
    </location>
</feature>
<feature type="region of interest" description="Disordered" evidence="1">
    <location>
        <begin position="173"/>
        <end position="234"/>
    </location>
</feature>
<keyword evidence="3" id="KW-1185">Reference proteome</keyword>
<evidence type="ECO:0000313" key="3">
    <source>
        <dbReference type="Proteomes" id="UP001497472"/>
    </source>
</evidence>
<protein>
    <recommendedName>
        <fullName evidence="4">FAM21/CAPZIP domain-containing protein</fullName>
    </recommendedName>
</protein>
<feature type="compositionally biased region" description="Polar residues" evidence="1">
    <location>
        <begin position="220"/>
        <end position="230"/>
    </location>
</feature>
<feature type="region of interest" description="Disordered" evidence="1">
    <location>
        <begin position="85"/>
        <end position="106"/>
    </location>
</feature>
<gene>
    <name evidence="2" type="ORF">LNINA_LOCUS5969</name>
</gene>
<comment type="caution">
    <text evidence="2">The sequence shown here is derived from an EMBL/GenBank/DDBJ whole genome shotgun (WGS) entry which is preliminary data.</text>
</comment>
<organism evidence="2 3">
    <name type="scientific">Leptosia nina</name>
    <dbReference type="NCBI Taxonomy" id="320188"/>
    <lineage>
        <taxon>Eukaryota</taxon>
        <taxon>Metazoa</taxon>
        <taxon>Ecdysozoa</taxon>
        <taxon>Arthropoda</taxon>
        <taxon>Hexapoda</taxon>
        <taxon>Insecta</taxon>
        <taxon>Pterygota</taxon>
        <taxon>Neoptera</taxon>
        <taxon>Endopterygota</taxon>
        <taxon>Lepidoptera</taxon>
        <taxon>Glossata</taxon>
        <taxon>Ditrysia</taxon>
        <taxon>Papilionoidea</taxon>
        <taxon>Pieridae</taxon>
        <taxon>Pierinae</taxon>
        <taxon>Leptosia</taxon>
    </lineage>
</organism>
<evidence type="ECO:0000313" key="2">
    <source>
        <dbReference type="EMBL" id="CAK1546397.1"/>
    </source>
</evidence>
<dbReference type="Proteomes" id="UP001497472">
    <property type="component" value="Unassembled WGS sequence"/>
</dbReference>
<feature type="compositionally biased region" description="Low complexity" evidence="1">
    <location>
        <begin position="210"/>
        <end position="219"/>
    </location>
</feature>
<evidence type="ECO:0008006" key="4">
    <source>
        <dbReference type="Google" id="ProtNLM"/>
    </source>
</evidence>
<dbReference type="EMBL" id="CAVLEF010000008">
    <property type="protein sequence ID" value="CAK1546397.1"/>
    <property type="molecule type" value="Genomic_DNA"/>
</dbReference>
<feature type="compositionally biased region" description="Polar residues" evidence="1">
    <location>
        <begin position="942"/>
        <end position="959"/>
    </location>
</feature>
<sequence length="1467" mass="163924">MEKVSTDTLRSAASKWSLGGDKQLLDLLQDFHKKIITKCSETNTKLDELVGCLDTASIDLQNVNNKFMSLSNTQFIERRVYDDDVDVAPPVTPPKETHRQPESKEDLAKLQQSIEVLESMHEVVQILDSDSSDEDDEGRMVFRPKDVYAHRPLPYIIGSEMWKKKWHAGLVAEDSDTDSTGSKPEPQEEYSDSEPEVSEIPTDKIMPKDVTVSTTSTTSMEASLSVSSSKPAKPADIAAELARRLGGDMIPPLPPMGNSPPKTTATKVYRPEQPPRATIFFNEPPPLDRDSEKEESDTEDNIFAELHRKSYTQNEKIRPPTNVIDELFGPVVSPKKQDNKRKSLLSDDSEPELFAEKSKEKTPGTTKDASLKKPVGGISIFGSNQDSNSIGAAILKRHQPKSSDEESETDNSSIQKSVQASKEENTVLDPKNTEAFNNPATSKNNVLEDLFTKPKTNKTKSFTKVSNNKEIESKRTEQKKIDLFSDDLFDDIDDIFTSNVITKKVDSQKSTFEDDLFSNVVAAKNLANAKNETLFDSEDELFTKKAVTEEKTHPVSKPHLDTVKKELFVDTVDDLFKEKVVNTSMSTSNIADKGDLPIRKETSAESLARTRDSVSSIKPPIVSKNTEIVSKKTKSIFDDDSDDDLFKSNDIPSNENNLNTITKKNTSLFDDVSDDELFVSTKSKSEVKPSLNDPLVEEITDKKFGIEGQIKNNDTKFISTEKMTSYEKLVHTTKVQKSIFDSDSEEELFGGKKKMVNPNKSSEKVQTQTYTGIPDVDSVSIDINNAQSPLNIKNEEKATSNCENQENSQNILHSDNTLQEAILPKESSEFLNIKDNNPNHAFNSPSIFDDDEMENCLSNTSVNQGEASQDNDQTIINRNYVVASEKDMQIENIITSDKHNIEDNRDFEKKDIRISENERYIQKDIPSDNVKEFEKNSHNVKELTSQQNIPTESKISPEQSDIIKETSPFSDIFNDLPPEFEKPKEPKKSKNVNALFDDDSDDETLFFKKSSEVTDELPSPGYANERFSIFHDEPPAVDIDFTPKPPKPNKNIIIDTPNESVEELTNSQDCKKDKNIIIQKKNVDQEALSPTSIEETVNKSEIHSCFGDTAENVKIKSRVPVEKVEDSIISTNILITDKINKLHNESPIEEKGKKSKNIGKLKTANLIINVNSLLPGAAPKKNKLPEEIDGAVQSRMPEINDRVQTAEILDNTVSKERAKIKVKRRPSTRQARKEAARKSAIDFGESVDSTDNSATIDRSKFSNIVSADKICYDKIDNKPYNNSDDNKSENVTKVVYIINDEDIFSEGNKDSNDNRSNVPPQKSKETITEVGILGQSKNNIHQTKPSTSTDNKFDANKNAKSDVKAIFDLSDSDGELFGASKSKLPPKTKLFDSDSDDDDLFGGKIQKSKNVEKVKTTQSLFSGESDDDLFGTSTKNSDSTSKSKEVLSKPSEPVFEDPLSILNQDNR</sequence>
<feature type="region of interest" description="Disordered" evidence="1">
    <location>
        <begin position="936"/>
        <end position="996"/>
    </location>
</feature>
<feature type="region of interest" description="Disordered" evidence="1">
    <location>
        <begin position="1377"/>
        <end position="1408"/>
    </location>
</feature>
<evidence type="ECO:0000256" key="1">
    <source>
        <dbReference type="SAM" id="MobiDB-lite"/>
    </source>
</evidence>
<accession>A0AAV1JBU6</accession>
<feature type="region of interest" description="Disordered" evidence="1">
    <location>
        <begin position="1329"/>
        <end position="1355"/>
    </location>
</feature>
<feature type="compositionally biased region" description="Acidic residues" evidence="1">
    <location>
        <begin position="293"/>
        <end position="302"/>
    </location>
</feature>
<feature type="compositionally biased region" description="Basic and acidic residues" evidence="1">
    <location>
        <begin position="979"/>
        <end position="988"/>
    </location>
</feature>
<reference evidence="2 3" key="1">
    <citation type="submission" date="2023-11" db="EMBL/GenBank/DDBJ databases">
        <authorList>
            <person name="Okamura Y."/>
        </authorList>
    </citation>
    <scope>NUCLEOTIDE SEQUENCE [LARGE SCALE GENOMIC DNA]</scope>
</reference>
<feature type="compositionally biased region" description="Basic and acidic residues" evidence="1">
    <location>
        <begin position="335"/>
        <end position="345"/>
    </location>
</feature>
<feature type="region of interest" description="Disordered" evidence="1">
    <location>
        <begin position="1305"/>
        <end position="1324"/>
    </location>
</feature>